<reference evidence="5 6" key="1">
    <citation type="submission" date="2019-07" db="EMBL/GenBank/DDBJ databases">
        <title>Microlunatus dokdonensis sp. nov. isolated from the rhizospheric soil of the wild plant Elymus tsukushiensis.</title>
        <authorList>
            <person name="Ghim S.-Y."/>
            <person name="Hwang Y.-J."/>
            <person name="Son J.-S."/>
            <person name="Shin J.-H."/>
        </authorList>
    </citation>
    <scope>NUCLEOTIDE SEQUENCE [LARGE SCALE GENOMIC DNA]</scope>
    <source>
        <strain evidence="5 6">KUDC0627</strain>
    </source>
</reference>
<dbReference type="AlphaFoldDB" id="A0A516Q3I9"/>
<dbReference type="PANTHER" id="PTHR43464">
    <property type="entry name" value="METHYLTRANSFERASE"/>
    <property type="match status" value="1"/>
</dbReference>
<feature type="domain" description="Methyltransferase type 11" evidence="4">
    <location>
        <begin position="43"/>
        <end position="134"/>
    </location>
</feature>
<dbReference type="EMBL" id="CP041692">
    <property type="protein sequence ID" value="QDP97993.1"/>
    <property type="molecule type" value="Genomic_DNA"/>
</dbReference>
<dbReference type="KEGG" id="mik:FOE78_20680"/>
<proteinExistence type="predicted"/>
<dbReference type="Gene3D" id="3.40.50.150">
    <property type="entry name" value="Vaccinia Virus protein VP39"/>
    <property type="match status" value="1"/>
</dbReference>
<evidence type="ECO:0000313" key="6">
    <source>
        <dbReference type="Proteomes" id="UP000319263"/>
    </source>
</evidence>
<dbReference type="PANTHER" id="PTHR43464:SF19">
    <property type="entry name" value="UBIQUINONE BIOSYNTHESIS O-METHYLTRANSFERASE, MITOCHONDRIAL"/>
    <property type="match status" value="1"/>
</dbReference>
<dbReference type="Pfam" id="PF08241">
    <property type="entry name" value="Methyltransf_11"/>
    <property type="match status" value="1"/>
</dbReference>
<accession>A0A516Q3I9</accession>
<sequence length="220" mass="24583">MAYHPWMESRYDRVAQWYAEFTRDWSPVCLPYLPVDLRDQRVLDLACGIGSLSGVIAERDATVTAIDASQMMLDKAAPSGRVQYRQGDATSTDWWDGVAFDGVVSNMALMDIEDLDAVLGTIAAVVRPGGWVLIALLHPCFPGRSDTGTLSSWPPDRGYSWEGWWTTKTDGVRGRVGAYHRRLSTYLNAVIRSGLEVAEFLEPPADVPRNLVLRCRRAQY</sequence>
<dbReference type="GO" id="GO:0032259">
    <property type="term" value="P:methylation"/>
    <property type="evidence" value="ECO:0007669"/>
    <property type="project" value="UniProtKB-KW"/>
</dbReference>
<dbReference type="CDD" id="cd02440">
    <property type="entry name" value="AdoMet_MTases"/>
    <property type="match status" value="1"/>
</dbReference>
<protein>
    <submittedName>
        <fullName evidence="5">Class I SAM-dependent methyltransferase</fullName>
    </submittedName>
</protein>
<dbReference type="InterPro" id="IPR029063">
    <property type="entry name" value="SAM-dependent_MTases_sf"/>
</dbReference>
<name>A0A516Q3I9_9ACTN</name>
<organism evidence="5 6">
    <name type="scientific">Microlunatus elymi</name>
    <dbReference type="NCBI Taxonomy" id="2596828"/>
    <lineage>
        <taxon>Bacteria</taxon>
        <taxon>Bacillati</taxon>
        <taxon>Actinomycetota</taxon>
        <taxon>Actinomycetes</taxon>
        <taxon>Propionibacteriales</taxon>
        <taxon>Propionibacteriaceae</taxon>
        <taxon>Microlunatus</taxon>
    </lineage>
</organism>
<evidence type="ECO:0000256" key="3">
    <source>
        <dbReference type="ARBA" id="ARBA00022691"/>
    </source>
</evidence>
<evidence type="ECO:0000313" key="5">
    <source>
        <dbReference type="EMBL" id="QDP97993.1"/>
    </source>
</evidence>
<keyword evidence="3" id="KW-0949">S-adenosyl-L-methionine</keyword>
<gene>
    <name evidence="5" type="ORF">FOE78_20680</name>
</gene>
<dbReference type="GO" id="GO:0008757">
    <property type="term" value="F:S-adenosylmethionine-dependent methyltransferase activity"/>
    <property type="evidence" value="ECO:0007669"/>
    <property type="project" value="InterPro"/>
</dbReference>
<keyword evidence="6" id="KW-1185">Reference proteome</keyword>
<keyword evidence="2 5" id="KW-0808">Transferase</keyword>
<keyword evidence="1 5" id="KW-0489">Methyltransferase</keyword>
<evidence type="ECO:0000256" key="1">
    <source>
        <dbReference type="ARBA" id="ARBA00022603"/>
    </source>
</evidence>
<evidence type="ECO:0000256" key="2">
    <source>
        <dbReference type="ARBA" id="ARBA00022679"/>
    </source>
</evidence>
<dbReference type="SUPFAM" id="SSF53335">
    <property type="entry name" value="S-adenosyl-L-methionine-dependent methyltransferases"/>
    <property type="match status" value="1"/>
</dbReference>
<dbReference type="Proteomes" id="UP000319263">
    <property type="component" value="Chromosome"/>
</dbReference>
<evidence type="ECO:0000259" key="4">
    <source>
        <dbReference type="Pfam" id="PF08241"/>
    </source>
</evidence>
<dbReference type="InterPro" id="IPR013216">
    <property type="entry name" value="Methyltransf_11"/>
</dbReference>
<dbReference type="OrthoDB" id="5566900at2"/>